<dbReference type="SMART" id="SM00495">
    <property type="entry name" value="ChtBD3"/>
    <property type="match status" value="1"/>
</dbReference>
<dbReference type="Pfam" id="PF02839">
    <property type="entry name" value="CBM_5_12"/>
    <property type="match status" value="1"/>
</dbReference>
<dbReference type="InterPro" id="IPR051024">
    <property type="entry name" value="GlcNAc_Chitin_IntDeg"/>
</dbReference>
<dbReference type="GO" id="GO:0005975">
    <property type="term" value="P:carbohydrate metabolic process"/>
    <property type="evidence" value="ECO:0007669"/>
    <property type="project" value="InterPro"/>
</dbReference>
<dbReference type="InterPro" id="IPR004302">
    <property type="entry name" value="Cellulose/chitin-bd_N"/>
</dbReference>
<dbReference type="GO" id="GO:0005576">
    <property type="term" value="C:extracellular region"/>
    <property type="evidence" value="ECO:0007669"/>
    <property type="project" value="InterPro"/>
</dbReference>
<protein>
    <submittedName>
        <fullName evidence="6">Chitin-binding protein</fullName>
    </submittedName>
</protein>
<dbReference type="Gene3D" id="2.70.50.50">
    <property type="entry name" value="chitin-binding protein cbp21"/>
    <property type="match status" value="1"/>
</dbReference>
<evidence type="ECO:0000256" key="1">
    <source>
        <dbReference type="ARBA" id="ARBA00022729"/>
    </source>
</evidence>
<dbReference type="SUPFAM" id="SSF51055">
    <property type="entry name" value="Carbohydrate binding domain"/>
    <property type="match status" value="1"/>
</dbReference>
<dbReference type="InterPro" id="IPR014756">
    <property type="entry name" value="Ig_E-set"/>
</dbReference>
<dbReference type="RefSeq" id="WP_245821776.1">
    <property type="nucleotide sequence ID" value="NZ_FOYL01000002.1"/>
</dbReference>
<dbReference type="PANTHER" id="PTHR34823:SF1">
    <property type="entry name" value="CHITIN-BINDING TYPE-4 DOMAIN-CONTAINING PROTEIN"/>
    <property type="match status" value="1"/>
</dbReference>
<dbReference type="CDD" id="cd12214">
    <property type="entry name" value="ChiA1_BD"/>
    <property type="match status" value="1"/>
</dbReference>
<keyword evidence="7" id="KW-1185">Reference proteome</keyword>
<dbReference type="PANTHER" id="PTHR34823">
    <property type="entry name" value="GLCNAC-BINDING PROTEIN A"/>
    <property type="match status" value="1"/>
</dbReference>
<reference evidence="7" key="1">
    <citation type="submission" date="2016-10" db="EMBL/GenBank/DDBJ databases">
        <authorList>
            <person name="Varghese N."/>
            <person name="Submissions S."/>
        </authorList>
    </citation>
    <scope>NUCLEOTIDE SEQUENCE [LARGE SCALE GENOMIC DNA]</scope>
    <source>
        <strain evidence="7">DSM 44232</strain>
    </source>
</reference>
<feature type="compositionally biased region" description="Pro residues" evidence="3">
    <location>
        <begin position="214"/>
        <end position="237"/>
    </location>
</feature>
<evidence type="ECO:0000313" key="7">
    <source>
        <dbReference type="Proteomes" id="UP000198583"/>
    </source>
</evidence>
<feature type="chain" id="PRO_5011573126" evidence="4">
    <location>
        <begin position="32"/>
        <end position="284"/>
    </location>
</feature>
<evidence type="ECO:0000313" key="6">
    <source>
        <dbReference type="EMBL" id="SFR05080.1"/>
    </source>
</evidence>
<feature type="region of interest" description="Disordered" evidence="3">
    <location>
        <begin position="208"/>
        <end position="239"/>
    </location>
</feature>
<gene>
    <name evidence="6" type="ORF">SAMN04488564_102686</name>
</gene>
<dbReference type="Pfam" id="PF03067">
    <property type="entry name" value="LPMO_10"/>
    <property type="match status" value="1"/>
</dbReference>
<dbReference type="CDD" id="cd21177">
    <property type="entry name" value="LPMO_AA10"/>
    <property type="match status" value="1"/>
</dbReference>
<evidence type="ECO:0000259" key="5">
    <source>
        <dbReference type="SMART" id="SM00495"/>
    </source>
</evidence>
<dbReference type="Proteomes" id="UP000198583">
    <property type="component" value="Unassembled WGS sequence"/>
</dbReference>
<dbReference type="STRING" id="84724.SAMN04488564_102686"/>
<dbReference type="AlphaFoldDB" id="A0A1I6DHZ5"/>
<dbReference type="Gene3D" id="2.10.10.20">
    <property type="entry name" value="Carbohydrate-binding module superfamily 5/12"/>
    <property type="match status" value="1"/>
</dbReference>
<feature type="signal peptide" evidence="4">
    <location>
        <begin position="1"/>
        <end position="31"/>
    </location>
</feature>
<evidence type="ECO:0000256" key="4">
    <source>
        <dbReference type="SAM" id="SignalP"/>
    </source>
</evidence>
<evidence type="ECO:0000256" key="3">
    <source>
        <dbReference type="SAM" id="MobiDB-lite"/>
    </source>
</evidence>
<accession>A0A1I6DHZ5</accession>
<dbReference type="InterPro" id="IPR036573">
    <property type="entry name" value="CBM_sf_5/12"/>
</dbReference>
<dbReference type="EMBL" id="FOYL01000002">
    <property type="protein sequence ID" value="SFR05080.1"/>
    <property type="molecule type" value="Genomic_DNA"/>
</dbReference>
<organism evidence="6 7">
    <name type="scientific">Lentzea waywayandensis</name>
    <dbReference type="NCBI Taxonomy" id="84724"/>
    <lineage>
        <taxon>Bacteria</taxon>
        <taxon>Bacillati</taxon>
        <taxon>Actinomycetota</taxon>
        <taxon>Actinomycetes</taxon>
        <taxon>Pseudonocardiales</taxon>
        <taxon>Pseudonocardiaceae</taxon>
        <taxon>Lentzea</taxon>
    </lineage>
</organism>
<dbReference type="GO" id="GO:0004553">
    <property type="term" value="F:hydrolase activity, hydrolyzing O-glycosyl compounds"/>
    <property type="evidence" value="ECO:0007669"/>
    <property type="project" value="InterPro"/>
</dbReference>
<dbReference type="GO" id="GO:0030246">
    <property type="term" value="F:carbohydrate binding"/>
    <property type="evidence" value="ECO:0007669"/>
    <property type="project" value="InterPro"/>
</dbReference>
<evidence type="ECO:0000256" key="2">
    <source>
        <dbReference type="ARBA" id="ARBA00022801"/>
    </source>
</evidence>
<sequence length="284" mass="30757">MKTRTRLALASLTSTAAVVIAFIVPTTPAIAHGTMSDPASRVYTCKNEGPETPKSDACKAAVAAGGTQAYYDWNEVSLLEAGGRHRQLIPDGKLCSAGRDKYRGLDLQRADWPAKRVSAGPLTVTYHASAPHSNSNFEFYITREGWNPTQPLRWSDLVHLQTFNGQNPSTFTNWTLNLPGRSGRHILYSIWQRVVGSNEAFYTCSDVDFGGGSTPPPTTTTTTPPPTTTTTTTPPPAGGTWAAGTTYSIGNRVTYNGVNYECQLAHTALAGWEPPNTPALWRRL</sequence>
<dbReference type="InterPro" id="IPR003610">
    <property type="entry name" value="CBM5/12"/>
</dbReference>
<proteinExistence type="predicted"/>
<feature type="domain" description="Chitin-binding type-3" evidence="5">
    <location>
        <begin position="238"/>
        <end position="284"/>
    </location>
</feature>
<keyword evidence="2" id="KW-0378">Hydrolase</keyword>
<keyword evidence="1 4" id="KW-0732">Signal</keyword>
<name>A0A1I6DHZ5_9PSEU</name>
<dbReference type="SUPFAM" id="SSF81296">
    <property type="entry name" value="E set domains"/>
    <property type="match status" value="1"/>
</dbReference>